<sequence>MVKDLIKKIQWLGHDCFLIKSDLIIYFDPFQIKTGPKADIIFVTHPHYDHCSPEDIKKIAKEDTIIVTEKDSAKMLTGKIEIMKVGEEKTVKGIKVKAVPAYNIGKTFHTKDKGWLGFVVEIEGVKIYHAGDTDFIPEMKDIKTDIALLPVSGTYVMTADEAVSATLTIKPQIAIPMHYGSIVGSEKDAEKFAKALEGKIEVIILPKS</sequence>
<dbReference type="Pfam" id="PF13483">
    <property type="entry name" value="Lactamase_B_3"/>
    <property type="match status" value="1"/>
</dbReference>
<dbReference type="InterPro" id="IPR036866">
    <property type="entry name" value="RibonucZ/Hydroxyglut_hydro"/>
</dbReference>
<evidence type="ECO:0000313" key="2">
    <source>
        <dbReference type="EMBL" id="AEH22430.1"/>
    </source>
</evidence>
<gene>
    <name evidence="2" type="ordered locus">TOPB45_0317</name>
</gene>
<dbReference type="RefSeq" id="WP_013909130.1">
    <property type="nucleotide sequence ID" value="NC_015682.1"/>
</dbReference>
<dbReference type="SMART" id="SM00849">
    <property type="entry name" value="Lactamase_B"/>
    <property type="match status" value="1"/>
</dbReference>
<dbReference type="AlphaFoldDB" id="F8C3B6"/>
<dbReference type="InterPro" id="IPR050114">
    <property type="entry name" value="UPF0173_UPF0282_UlaG_hydrolase"/>
</dbReference>
<feature type="domain" description="Metallo-beta-lactamase" evidence="1">
    <location>
        <begin position="13"/>
        <end position="178"/>
    </location>
</feature>
<name>F8C3B6_THEGP</name>
<dbReference type="eggNOG" id="COG2220">
    <property type="taxonomic scope" value="Bacteria"/>
</dbReference>
<dbReference type="STRING" id="795359.TOPB45_0317"/>
<dbReference type="SUPFAM" id="SSF56281">
    <property type="entry name" value="Metallo-hydrolase/oxidoreductase"/>
    <property type="match status" value="1"/>
</dbReference>
<evidence type="ECO:0000313" key="3">
    <source>
        <dbReference type="Proteomes" id="UP000006583"/>
    </source>
</evidence>
<dbReference type="Proteomes" id="UP000006583">
    <property type="component" value="Chromosome"/>
</dbReference>
<dbReference type="KEGG" id="top:TOPB45_0317"/>
<dbReference type="EMBL" id="CP002829">
    <property type="protein sequence ID" value="AEH22430.1"/>
    <property type="molecule type" value="Genomic_DNA"/>
</dbReference>
<organism evidence="2 3">
    <name type="scientific">Thermodesulfobacterium geofontis (strain OPF15)</name>
    <dbReference type="NCBI Taxonomy" id="795359"/>
    <lineage>
        <taxon>Bacteria</taxon>
        <taxon>Pseudomonadati</taxon>
        <taxon>Thermodesulfobacteriota</taxon>
        <taxon>Thermodesulfobacteria</taxon>
        <taxon>Thermodesulfobacteriales</taxon>
        <taxon>Thermodesulfobacteriaceae</taxon>
        <taxon>Thermodesulfobacterium</taxon>
    </lineage>
</organism>
<proteinExistence type="predicted"/>
<dbReference type="PANTHER" id="PTHR43546:SF8">
    <property type="entry name" value="METALLO-BETA-LACTAMASE DOMAIN-CONTAINING PROTEIN"/>
    <property type="match status" value="1"/>
</dbReference>
<dbReference type="Gene3D" id="3.60.15.10">
    <property type="entry name" value="Ribonuclease Z/Hydroxyacylglutathione hydrolase-like"/>
    <property type="match status" value="1"/>
</dbReference>
<dbReference type="PATRIC" id="fig|795359.3.peg.320"/>
<dbReference type="HOGENOM" id="CLU_070010_0_1_0"/>
<dbReference type="OrthoDB" id="9789133at2"/>
<keyword evidence="3" id="KW-1185">Reference proteome</keyword>
<protein>
    <recommendedName>
        <fullName evidence="1">Metallo-beta-lactamase domain-containing protein</fullName>
    </recommendedName>
</protein>
<accession>F8C3B6</accession>
<dbReference type="PANTHER" id="PTHR43546">
    <property type="entry name" value="UPF0173 METAL-DEPENDENT HYDROLASE MJ1163-RELATED"/>
    <property type="match status" value="1"/>
</dbReference>
<evidence type="ECO:0000259" key="1">
    <source>
        <dbReference type="SMART" id="SM00849"/>
    </source>
</evidence>
<reference evidence="2 3" key="1">
    <citation type="journal article" date="2013" name="Genome Announc.">
        <title>Complete genome sequence of the hyperthermophilic sulfate-reducing bacterium Thermodesulfobacterium geofontis OPF15T.</title>
        <authorList>
            <person name="Elkins J.G."/>
            <person name="Hamilton-Brehm S.D."/>
            <person name="Lucas S."/>
            <person name="Han J."/>
            <person name="Lapidus A."/>
            <person name="Cheng J.F."/>
            <person name="Goodwin L.A."/>
            <person name="Pitluck S."/>
            <person name="Peters L."/>
            <person name="Mikhailova N."/>
            <person name="Davenport K.W."/>
            <person name="Detter J.C."/>
            <person name="Han C.S."/>
            <person name="Tapia R."/>
            <person name="Land M.L."/>
            <person name="Hauser L."/>
            <person name="Kyrpides N.C."/>
            <person name="Ivanova N.N."/>
            <person name="Pagani I."/>
            <person name="Bruce D."/>
            <person name="Woyke T."/>
            <person name="Cottingham R.W."/>
        </authorList>
    </citation>
    <scope>NUCLEOTIDE SEQUENCE [LARGE SCALE GENOMIC DNA]</scope>
    <source>
        <strain evidence="2 3">OPF15</strain>
    </source>
</reference>
<dbReference type="InterPro" id="IPR001279">
    <property type="entry name" value="Metallo-B-lactamas"/>
</dbReference>